<dbReference type="AlphaFoldDB" id="A0A8J4QXQ2"/>
<dbReference type="EMBL" id="JRKL02002051">
    <property type="protein sequence ID" value="KAF3960723.1"/>
    <property type="molecule type" value="Genomic_DNA"/>
</dbReference>
<dbReference type="Proteomes" id="UP000737018">
    <property type="component" value="Unassembled WGS sequence"/>
</dbReference>
<feature type="region of interest" description="Disordered" evidence="1">
    <location>
        <begin position="1"/>
        <end position="25"/>
    </location>
</feature>
<feature type="compositionally biased region" description="Basic and acidic residues" evidence="1">
    <location>
        <begin position="83"/>
        <end position="100"/>
    </location>
</feature>
<name>A0A8J4QXQ2_9ROSI</name>
<keyword evidence="3" id="KW-1185">Reference proteome</keyword>
<comment type="caution">
    <text evidence="2">The sequence shown here is derived from an EMBL/GenBank/DDBJ whole genome shotgun (WGS) entry which is preliminary data.</text>
</comment>
<protein>
    <submittedName>
        <fullName evidence="2">Uncharacterized protein</fullName>
    </submittedName>
</protein>
<feature type="region of interest" description="Disordered" evidence="1">
    <location>
        <begin position="83"/>
        <end position="102"/>
    </location>
</feature>
<reference evidence="2" key="1">
    <citation type="submission" date="2020-03" db="EMBL/GenBank/DDBJ databases">
        <title>Castanea mollissima Vanexum genome sequencing.</title>
        <authorList>
            <person name="Staton M."/>
        </authorList>
    </citation>
    <scope>NUCLEOTIDE SEQUENCE</scope>
    <source>
        <tissue evidence="2">Leaf</tissue>
    </source>
</reference>
<evidence type="ECO:0000313" key="3">
    <source>
        <dbReference type="Proteomes" id="UP000737018"/>
    </source>
</evidence>
<gene>
    <name evidence="2" type="ORF">CMV_014586</name>
</gene>
<proteinExistence type="predicted"/>
<organism evidence="2 3">
    <name type="scientific">Castanea mollissima</name>
    <name type="common">Chinese chestnut</name>
    <dbReference type="NCBI Taxonomy" id="60419"/>
    <lineage>
        <taxon>Eukaryota</taxon>
        <taxon>Viridiplantae</taxon>
        <taxon>Streptophyta</taxon>
        <taxon>Embryophyta</taxon>
        <taxon>Tracheophyta</taxon>
        <taxon>Spermatophyta</taxon>
        <taxon>Magnoliopsida</taxon>
        <taxon>eudicotyledons</taxon>
        <taxon>Gunneridae</taxon>
        <taxon>Pentapetalae</taxon>
        <taxon>rosids</taxon>
        <taxon>fabids</taxon>
        <taxon>Fagales</taxon>
        <taxon>Fagaceae</taxon>
        <taxon>Castanea</taxon>
    </lineage>
</organism>
<feature type="compositionally biased region" description="Polar residues" evidence="1">
    <location>
        <begin position="1"/>
        <end position="10"/>
    </location>
</feature>
<accession>A0A8J4QXQ2</accession>
<evidence type="ECO:0000313" key="2">
    <source>
        <dbReference type="EMBL" id="KAF3960723.1"/>
    </source>
</evidence>
<sequence>MQKPTMNKTKPWTAPEDGSLGKASKSIAARGIADAELVCARIILPEFGRRVESISPILPPNRPPKELPITNRAMRNAVFSCEKPESSNHIAENDRADHGNEPVTPCATIIWQDGILITDFAS</sequence>
<evidence type="ECO:0000256" key="1">
    <source>
        <dbReference type="SAM" id="MobiDB-lite"/>
    </source>
</evidence>